<protein>
    <recommendedName>
        <fullName evidence="3">Acetylcholinesterase</fullName>
        <ecNumber evidence="2">3.1.1.7</ecNumber>
    </recommendedName>
</protein>
<evidence type="ECO:0000313" key="15">
    <source>
        <dbReference type="Proteomes" id="UP000094527"/>
    </source>
</evidence>
<dbReference type="GO" id="GO:0006581">
    <property type="term" value="P:acetylcholine catabolic process"/>
    <property type="evidence" value="ECO:0007669"/>
    <property type="project" value="TreeGrafter"/>
</dbReference>
<evidence type="ECO:0000256" key="9">
    <source>
        <dbReference type="ARBA" id="ARBA00048484"/>
    </source>
</evidence>
<dbReference type="SUPFAM" id="SSF53474">
    <property type="entry name" value="alpha/beta-Hydrolases"/>
    <property type="match status" value="1"/>
</dbReference>
<evidence type="ECO:0000256" key="6">
    <source>
        <dbReference type="ARBA" id="ARBA00022867"/>
    </source>
</evidence>
<proteinExistence type="inferred from homology"/>
<feature type="active site" description="Charge relay system" evidence="10">
    <location>
        <position position="573"/>
    </location>
</feature>
<keyword evidence="12" id="KW-0732">Signal</keyword>
<comment type="catalytic activity">
    <reaction evidence="9">
        <text>acetylcholine + H2O = choline + acetate + H(+)</text>
        <dbReference type="Rhea" id="RHEA:17561"/>
        <dbReference type="ChEBI" id="CHEBI:15354"/>
        <dbReference type="ChEBI" id="CHEBI:15355"/>
        <dbReference type="ChEBI" id="CHEBI:15377"/>
        <dbReference type="ChEBI" id="CHEBI:15378"/>
        <dbReference type="ChEBI" id="CHEBI:30089"/>
        <dbReference type="EC" id="3.1.1.7"/>
    </reaction>
</comment>
<dbReference type="InterPro" id="IPR000997">
    <property type="entry name" value="Cholinesterase"/>
</dbReference>
<dbReference type="EMBL" id="LJIJ01000479">
    <property type="protein sequence ID" value="ODM97006.1"/>
    <property type="molecule type" value="Genomic_DNA"/>
</dbReference>
<dbReference type="GO" id="GO:0019695">
    <property type="term" value="P:choline metabolic process"/>
    <property type="evidence" value="ECO:0007669"/>
    <property type="project" value="TreeGrafter"/>
</dbReference>
<feature type="signal peptide" evidence="12">
    <location>
        <begin position="1"/>
        <end position="20"/>
    </location>
</feature>
<feature type="compositionally biased region" description="Polar residues" evidence="11">
    <location>
        <begin position="671"/>
        <end position="698"/>
    </location>
</feature>
<evidence type="ECO:0000256" key="10">
    <source>
        <dbReference type="PIRSR" id="PIRSR600997-1"/>
    </source>
</evidence>
<evidence type="ECO:0000256" key="4">
    <source>
        <dbReference type="ARBA" id="ARBA00022487"/>
    </source>
</evidence>
<evidence type="ECO:0000256" key="7">
    <source>
        <dbReference type="ARBA" id="ARBA00023157"/>
    </source>
</evidence>
<dbReference type="FunFam" id="3.40.50.1820:FF:000029">
    <property type="entry name" value="Acetylcholinesterase"/>
    <property type="match status" value="1"/>
</dbReference>
<keyword evidence="6" id="KW-0531">Neurotransmitter degradation</keyword>
<organism evidence="14 15">
    <name type="scientific">Orchesella cincta</name>
    <name type="common">Springtail</name>
    <name type="synonym">Podura cincta</name>
    <dbReference type="NCBI Taxonomy" id="48709"/>
    <lineage>
        <taxon>Eukaryota</taxon>
        <taxon>Metazoa</taxon>
        <taxon>Ecdysozoa</taxon>
        <taxon>Arthropoda</taxon>
        <taxon>Hexapoda</taxon>
        <taxon>Collembola</taxon>
        <taxon>Entomobryomorpha</taxon>
        <taxon>Entomobryoidea</taxon>
        <taxon>Orchesellidae</taxon>
        <taxon>Orchesellinae</taxon>
        <taxon>Orchesella</taxon>
    </lineage>
</organism>
<dbReference type="ESTHER" id="orcci-a0a1d2mvh4">
    <property type="family name" value="ACHE"/>
</dbReference>
<feature type="domain" description="Carboxylesterase type B" evidence="13">
    <location>
        <begin position="137"/>
        <end position="638"/>
    </location>
</feature>
<dbReference type="PANTHER" id="PTHR43918:SF13">
    <property type="entry name" value="ACETYLCHOLINESTERASE"/>
    <property type="match status" value="1"/>
</dbReference>
<dbReference type="InterPro" id="IPR050654">
    <property type="entry name" value="AChE-related_enzymes"/>
</dbReference>
<sequence length="788" mass="88100">MRRRLILVVAILVFSACVSSSVGRRRTRRPPTGFGRQSEYQQNQYGQEQDFGDIGQSQDYQRSNNPLEYGGLQQSNQLHYDDDQGDIQQVSQDTEDFSGLTEEGLLQQNQIGGDEPPPRYTQGDESSEVITLKTRPEAVTPKGEFVGLKQTVNGVVVYAFYGIPFAKPPTGDLRFRRPEPADKLTDSFDASHLPNACPQTVADIFNNFRGEQMWVPNTNVSEDCLYLNIWVPASVFELKEEELVPVIFWIFGGGYFSGSGSLDVYNGAVIAATQGLVVVNAQYRLGPLGFLYVGTEDAPGNMGLIDQSLSLRWLRENIEYFGGDPNAITVAGESCGAASVGFHLVSPLSKSYFKRGVMTSGLPNSEYALKSPDELKARSIQLAKLAGCKSKDTKEVIECLKKVDAETLVALQWKLYKNMLDFPFSPTVDGYFLTDHPDNLIKNGKAKRAELILGTVQDEGTYFILYHYLTYFSHLKPTSVPYDRFVDILNELFHDHSEIEREAIVDAYTNWENPEDGYANQKLIGEAVADSVFVCPHRKFADEWANRGLSVYYYHFTERLRSNPWPKWMGVMHGDDIPLFFGEAVTNSTTLYTEPEKQMSLKFMNMIANFARVGVPSNKWERYTSEHPVYLNVNATTVTDASTPDLHGPRSKECVFWNKVLPTIRSATQQCNNQLPPNQFGSLRQPQEQPQVPQWNPNGQGIHGGQGFHQPSQQQPYCGTSYPQTPAYYPPPPPPSQQYRASNGCNPPAAAPTPTAQSCECTVREGVTSTPRYEQDVDDLSTPPPAVY</sequence>
<feature type="compositionally biased region" description="Polar residues" evidence="11">
    <location>
        <begin position="55"/>
        <end position="72"/>
    </location>
</feature>
<feature type="active site" description="Acyl-ester intermediate" evidence="10">
    <location>
        <position position="334"/>
    </location>
</feature>
<dbReference type="GO" id="GO:0003990">
    <property type="term" value="F:acetylcholinesterase activity"/>
    <property type="evidence" value="ECO:0007669"/>
    <property type="project" value="UniProtKB-EC"/>
</dbReference>
<dbReference type="PRINTS" id="PR00878">
    <property type="entry name" value="CHOLNESTRASE"/>
</dbReference>
<keyword evidence="4" id="KW-0719">Serine esterase</keyword>
<dbReference type="Pfam" id="PF00135">
    <property type="entry name" value="COesterase"/>
    <property type="match status" value="1"/>
</dbReference>
<evidence type="ECO:0000256" key="8">
    <source>
        <dbReference type="ARBA" id="ARBA00023180"/>
    </source>
</evidence>
<comment type="similarity">
    <text evidence="1">Belongs to the type-B carboxylesterase/lipase family.</text>
</comment>
<evidence type="ECO:0000256" key="2">
    <source>
        <dbReference type="ARBA" id="ARBA00013276"/>
    </source>
</evidence>
<dbReference type="AlphaFoldDB" id="A0A1D2MVH4"/>
<comment type="caution">
    <text evidence="14">The sequence shown here is derived from an EMBL/GenBank/DDBJ whole genome shotgun (WGS) entry which is preliminary data.</text>
</comment>
<dbReference type="STRING" id="48709.A0A1D2MVH4"/>
<feature type="region of interest" description="Disordered" evidence="11">
    <location>
        <begin position="671"/>
        <end position="788"/>
    </location>
</feature>
<evidence type="ECO:0000256" key="1">
    <source>
        <dbReference type="ARBA" id="ARBA00005964"/>
    </source>
</evidence>
<evidence type="ECO:0000313" key="14">
    <source>
        <dbReference type="EMBL" id="ODM97006.1"/>
    </source>
</evidence>
<evidence type="ECO:0000256" key="3">
    <source>
        <dbReference type="ARBA" id="ARBA00020419"/>
    </source>
</evidence>
<keyword evidence="7" id="KW-1015">Disulfide bond</keyword>
<dbReference type="PROSITE" id="PS00941">
    <property type="entry name" value="CARBOXYLESTERASE_B_2"/>
    <property type="match status" value="1"/>
</dbReference>
<dbReference type="Proteomes" id="UP000094527">
    <property type="component" value="Unassembled WGS sequence"/>
</dbReference>
<feature type="region of interest" description="Disordered" evidence="11">
    <location>
        <begin position="50"/>
        <end position="72"/>
    </location>
</feature>
<reference evidence="14 15" key="1">
    <citation type="journal article" date="2016" name="Genome Biol. Evol.">
        <title>Gene Family Evolution Reflects Adaptation to Soil Environmental Stressors in the Genome of the Collembolan Orchesella cincta.</title>
        <authorList>
            <person name="Faddeeva-Vakhrusheva A."/>
            <person name="Derks M.F."/>
            <person name="Anvar S.Y."/>
            <person name="Agamennone V."/>
            <person name="Suring W."/>
            <person name="Smit S."/>
            <person name="van Straalen N.M."/>
            <person name="Roelofs D."/>
        </authorList>
    </citation>
    <scope>NUCLEOTIDE SEQUENCE [LARGE SCALE GENOMIC DNA]</scope>
    <source>
        <tissue evidence="14">Mixed pool</tissue>
    </source>
</reference>
<dbReference type="OrthoDB" id="408631at2759"/>
<dbReference type="GO" id="GO:0005886">
    <property type="term" value="C:plasma membrane"/>
    <property type="evidence" value="ECO:0007669"/>
    <property type="project" value="TreeGrafter"/>
</dbReference>
<evidence type="ECO:0000256" key="5">
    <source>
        <dbReference type="ARBA" id="ARBA00022801"/>
    </source>
</evidence>
<dbReference type="InterPro" id="IPR019819">
    <property type="entry name" value="Carboxylesterase_B_CS"/>
</dbReference>
<dbReference type="OMA" id="FADEWAN"/>
<dbReference type="Gene3D" id="3.40.50.1820">
    <property type="entry name" value="alpha/beta hydrolase"/>
    <property type="match status" value="1"/>
</dbReference>
<name>A0A1D2MVH4_ORCCI</name>
<evidence type="ECO:0000259" key="13">
    <source>
        <dbReference type="Pfam" id="PF00135"/>
    </source>
</evidence>
<feature type="chain" id="PRO_5008904618" description="Acetylcholinesterase" evidence="12">
    <location>
        <begin position="21"/>
        <end position="788"/>
    </location>
</feature>
<dbReference type="PROSITE" id="PS51257">
    <property type="entry name" value="PROKAR_LIPOPROTEIN"/>
    <property type="match status" value="1"/>
</dbReference>
<keyword evidence="8" id="KW-0325">Glycoprotein</keyword>
<dbReference type="InterPro" id="IPR029058">
    <property type="entry name" value="AB_hydrolase_fold"/>
</dbReference>
<dbReference type="EC" id="3.1.1.7" evidence="2"/>
<gene>
    <name evidence="14" type="ORF">Ocin01_09676</name>
</gene>
<feature type="region of interest" description="Disordered" evidence="11">
    <location>
        <begin position="108"/>
        <end position="129"/>
    </location>
</feature>
<evidence type="ECO:0000256" key="12">
    <source>
        <dbReference type="SAM" id="SignalP"/>
    </source>
</evidence>
<dbReference type="GO" id="GO:0005615">
    <property type="term" value="C:extracellular space"/>
    <property type="evidence" value="ECO:0007669"/>
    <property type="project" value="TreeGrafter"/>
</dbReference>
<dbReference type="PANTHER" id="PTHR43918">
    <property type="entry name" value="ACETYLCHOLINESTERASE"/>
    <property type="match status" value="1"/>
</dbReference>
<evidence type="ECO:0000256" key="11">
    <source>
        <dbReference type="SAM" id="MobiDB-lite"/>
    </source>
</evidence>
<dbReference type="InterPro" id="IPR002018">
    <property type="entry name" value="CarbesteraseB"/>
</dbReference>
<keyword evidence="5" id="KW-0378">Hydrolase</keyword>
<feature type="active site" description="Charge relay system" evidence="10">
    <location>
        <position position="459"/>
    </location>
</feature>
<accession>A0A1D2MVH4</accession>
<keyword evidence="15" id="KW-1185">Reference proteome</keyword>